<dbReference type="GO" id="GO:0002758">
    <property type="term" value="P:innate immune response-activating signaling pathway"/>
    <property type="evidence" value="ECO:0007669"/>
    <property type="project" value="UniProtKB-ARBA"/>
</dbReference>
<sequence>MWDASAWEIIKCAFPEGHCGSKVLTTTRIERVAVTCCNFQWEFVYRMKPLNDHNSRQLFYGRVFGLENTCPQPFEETSDKILQKCGGLPLAIISIASLLASQSNMSVSQWNNVLNSLRSDLRSNPTLEGMRQILNLSYTHLPHHLKTCLLYIGMYPEDHEIEKNHLVMQWVAEGFVCGLDGRDASEIAGSYFNELVNRSMIIQLVEHHAWNMERVYHKVHDMVLDLIVSKSAEENFLGVVENLEKITVRQKCKARRLSLQLGETGLGKSVLRSSLPHVRSLSIFGLPHRSIFGFGPHSNW</sequence>
<proteinExistence type="predicted"/>
<dbReference type="InterPro" id="IPR058922">
    <property type="entry name" value="WHD_DRP"/>
</dbReference>
<dbReference type="OrthoDB" id="598235at2759"/>
<name>A0A835E675_9POAL</name>
<evidence type="ECO:0000313" key="4">
    <source>
        <dbReference type="EMBL" id="KAF8662626.1"/>
    </source>
</evidence>
<dbReference type="Gene3D" id="1.10.10.10">
    <property type="entry name" value="Winged helix-like DNA-binding domain superfamily/Winged helix DNA-binding domain"/>
    <property type="match status" value="1"/>
</dbReference>
<feature type="domain" description="Disease resistance protein winged helix" evidence="3">
    <location>
        <begin position="154"/>
        <end position="227"/>
    </location>
</feature>
<dbReference type="FunFam" id="1.10.10.10:FF:000322">
    <property type="entry name" value="Probable disease resistance protein At1g63360"/>
    <property type="match status" value="1"/>
</dbReference>
<gene>
    <name evidence="4" type="ORF">HU200_056227</name>
</gene>
<keyword evidence="2" id="KW-0611">Plant defense</keyword>
<dbReference type="Pfam" id="PF23559">
    <property type="entry name" value="WHD_DRP"/>
    <property type="match status" value="1"/>
</dbReference>
<dbReference type="GO" id="GO:0043531">
    <property type="term" value="F:ADP binding"/>
    <property type="evidence" value="ECO:0007669"/>
    <property type="project" value="InterPro"/>
</dbReference>
<comment type="caution">
    <text evidence="4">The sequence shown here is derived from an EMBL/GenBank/DDBJ whole genome shotgun (WGS) entry which is preliminary data.</text>
</comment>
<evidence type="ECO:0000259" key="3">
    <source>
        <dbReference type="Pfam" id="PF23559"/>
    </source>
</evidence>
<protein>
    <recommendedName>
        <fullName evidence="3">Disease resistance protein winged helix domain-containing protein</fullName>
    </recommendedName>
</protein>
<dbReference type="InterPro" id="IPR027417">
    <property type="entry name" value="P-loop_NTPase"/>
</dbReference>
<accession>A0A835E675</accession>
<keyword evidence="1" id="KW-0677">Repeat</keyword>
<dbReference type="InterPro" id="IPR036388">
    <property type="entry name" value="WH-like_DNA-bd_sf"/>
</dbReference>
<organism evidence="4 5">
    <name type="scientific">Digitaria exilis</name>
    <dbReference type="NCBI Taxonomy" id="1010633"/>
    <lineage>
        <taxon>Eukaryota</taxon>
        <taxon>Viridiplantae</taxon>
        <taxon>Streptophyta</taxon>
        <taxon>Embryophyta</taxon>
        <taxon>Tracheophyta</taxon>
        <taxon>Spermatophyta</taxon>
        <taxon>Magnoliopsida</taxon>
        <taxon>Liliopsida</taxon>
        <taxon>Poales</taxon>
        <taxon>Poaceae</taxon>
        <taxon>PACMAD clade</taxon>
        <taxon>Panicoideae</taxon>
        <taxon>Panicodae</taxon>
        <taxon>Paniceae</taxon>
        <taxon>Anthephorinae</taxon>
        <taxon>Digitaria</taxon>
    </lineage>
</organism>
<evidence type="ECO:0000256" key="2">
    <source>
        <dbReference type="ARBA" id="ARBA00022821"/>
    </source>
</evidence>
<dbReference type="PANTHER" id="PTHR23155">
    <property type="entry name" value="DISEASE RESISTANCE PROTEIN RP"/>
    <property type="match status" value="1"/>
</dbReference>
<dbReference type="EMBL" id="JACEFO010002380">
    <property type="protein sequence ID" value="KAF8662626.1"/>
    <property type="molecule type" value="Genomic_DNA"/>
</dbReference>
<reference evidence="4" key="1">
    <citation type="submission" date="2020-07" db="EMBL/GenBank/DDBJ databases">
        <title>Genome sequence and genetic diversity analysis of an under-domesticated orphan crop, white fonio (Digitaria exilis).</title>
        <authorList>
            <person name="Bennetzen J.L."/>
            <person name="Chen S."/>
            <person name="Ma X."/>
            <person name="Wang X."/>
            <person name="Yssel A.E.J."/>
            <person name="Chaluvadi S.R."/>
            <person name="Johnson M."/>
            <person name="Gangashetty P."/>
            <person name="Hamidou F."/>
            <person name="Sanogo M.D."/>
            <person name="Zwaenepoel A."/>
            <person name="Wallace J."/>
            <person name="Van De Peer Y."/>
            <person name="Van Deynze A."/>
        </authorList>
    </citation>
    <scope>NUCLEOTIDE SEQUENCE</scope>
    <source>
        <tissue evidence="4">Leaves</tissue>
    </source>
</reference>
<dbReference type="GO" id="GO:0009626">
    <property type="term" value="P:plant-type hypersensitive response"/>
    <property type="evidence" value="ECO:0007669"/>
    <property type="project" value="UniProtKB-ARBA"/>
</dbReference>
<dbReference type="GO" id="GO:0042742">
    <property type="term" value="P:defense response to bacterium"/>
    <property type="evidence" value="ECO:0007669"/>
    <property type="project" value="UniProtKB-ARBA"/>
</dbReference>
<evidence type="ECO:0000256" key="1">
    <source>
        <dbReference type="ARBA" id="ARBA00022737"/>
    </source>
</evidence>
<dbReference type="AlphaFoldDB" id="A0A835E675"/>
<evidence type="ECO:0000313" key="5">
    <source>
        <dbReference type="Proteomes" id="UP000636709"/>
    </source>
</evidence>
<dbReference type="PANTHER" id="PTHR23155:SF906">
    <property type="entry name" value="OS08G0205100 PROTEIN"/>
    <property type="match status" value="1"/>
</dbReference>
<dbReference type="SUPFAM" id="SSF52540">
    <property type="entry name" value="P-loop containing nucleoside triphosphate hydrolases"/>
    <property type="match status" value="1"/>
</dbReference>
<keyword evidence="5" id="KW-1185">Reference proteome</keyword>
<dbReference type="InterPro" id="IPR044974">
    <property type="entry name" value="Disease_R_plants"/>
</dbReference>
<dbReference type="Proteomes" id="UP000636709">
    <property type="component" value="Unassembled WGS sequence"/>
</dbReference>